<protein>
    <submittedName>
        <fullName evidence="1">Uncharacterized protein</fullName>
    </submittedName>
</protein>
<organism evidence="1 2">
    <name type="scientific">Pleurodeles waltl</name>
    <name type="common">Iberian ribbed newt</name>
    <dbReference type="NCBI Taxonomy" id="8319"/>
    <lineage>
        <taxon>Eukaryota</taxon>
        <taxon>Metazoa</taxon>
        <taxon>Chordata</taxon>
        <taxon>Craniata</taxon>
        <taxon>Vertebrata</taxon>
        <taxon>Euteleostomi</taxon>
        <taxon>Amphibia</taxon>
        <taxon>Batrachia</taxon>
        <taxon>Caudata</taxon>
        <taxon>Salamandroidea</taxon>
        <taxon>Salamandridae</taxon>
        <taxon>Pleurodelinae</taxon>
        <taxon>Pleurodeles</taxon>
    </lineage>
</organism>
<dbReference type="Proteomes" id="UP001066276">
    <property type="component" value="Chromosome 3_1"/>
</dbReference>
<gene>
    <name evidence="1" type="ORF">NDU88_005688</name>
</gene>
<evidence type="ECO:0000313" key="2">
    <source>
        <dbReference type="Proteomes" id="UP001066276"/>
    </source>
</evidence>
<accession>A0AAV7UIQ9</accession>
<comment type="caution">
    <text evidence="1">The sequence shown here is derived from an EMBL/GenBank/DDBJ whole genome shotgun (WGS) entry which is preliminary data.</text>
</comment>
<sequence>MGAWPDNEAVRAALLNLGAALHTELLWSGVLKEAWVGLERLTRAVSKGLATTLALKGKGREGGVLLRVMGDKIVGRPKSQMVAPDCVETVASLAVCKAPGPLDLGVVAGAAAPGGSKNGDALGAQCGGGRAGLGSE</sequence>
<dbReference type="AlphaFoldDB" id="A0AAV7UIQ9"/>
<keyword evidence="2" id="KW-1185">Reference proteome</keyword>
<reference evidence="1" key="1">
    <citation type="journal article" date="2022" name="bioRxiv">
        <title>Sequencing and chromosome-scale assembly of the giantPleurodeles waltlgenome.</title>
        <authorList>
            <person name="Brown T."/>
            <person name="Elewa A."/>
            <person name="Iarovenko S."/>
            <person name="Subramanian E."/>
            <person name="Araus A.J."/>
            <person name="Petzold A."/>
            <person name="Susuki M."/>
            <person name="Suzuki K.-i.T."/>
            <person name="Hayashi T."/>
            <person name="Toyoda A."/>
            <person name="Oliveira C."/>
            <person name="Osipova E."/>
            <person name="Leigh N.D."/>
            <person name="Simon A."/>
            <person name="Yun M.H."/>
        </authorList>
    </citation>
    <scope>NUCLEOTIDE SEQUENCE</scope>
    <source>
        <strain evidence="1">20211129_DDA</strain>
        <tissue evidence="1">Liver</tissue>
    </source>
</reference>
<dbReference type="EMBL" id="JANPWB010000005">
    <property type="protein sequence ID" value="KAJ1188932.1"/>
    <property type="molecule type" value="Genomic_DNA"/>
</dbReference>
<evidence type="ECO:0000313" key="1">
    <source>
        <dbReference type="EMBL" id="KAJ1188932.1"/>
    </source>
</evidence>
<name>A0AAV7UIQ9_PLEWA</name>
<proteinExistence type="predicted"/>